<evidence type="ECO:0000313" key="6">
    <source>
        <dbReference type="EMBL" id="OGD79846.1"/>
    </source>
</evidence>
<dbReference type="Gene3D" id="6.10.250.290">
    <property type="match status" value="1"/>
</dbReference>
<keyword evidence="2 5" id="KW-0689">Ribosomal protein</keyword>
<proteinExistence type="inferred from homology"/>
<dbReference type="GO" id="GO:1990904">
    <property type="term" value="C:ribonucleoprotein complex"/>
    <property type="evidence" value="ECO:0007669"/>
    <property type="project" value="UniProtKB-KW"/>
</dbReference>
<dbReference type="GO" id="GO:0070180">
    <property type="term" value="F:large ribosomal subunit rRNA binding"/>
    <property type="evidence" value="ECO:0007669"/>
    <property type="project" value="UniProtKB-UniRule"/>
</dbReference>
<sequence>MPSTKNQTQLDEIKAKLAESKAVIITNYAGLSVSDQQLLRRSLVDAGGSFMVTKNNLVRLALTDTLGDTLPDKGSEGFIGQTATLFCLEDPITPTKALYKFIKDHDLPIVKLGVLDGKVLTATEIESLSKLPGKIELLGMLVGQLNAPISGFAQVLRANLQNLVFVVDAIKRQKTA</sequence>
<dbReference type="AlphaFoldDB" id="A0A1F5FJQ5"/>
<keyword evidence="5" id="KW-0694">RNA-binding</keyword>
<protein>
    <recommendedName>
        <fullName evidence="4 5">Large ribosomal subunit protein uL10</fullName>
    </recommendedName>
</protein>
<dbReference type="CDD" id="cd05797">
    <property type="entry name" value="Ribosomal_L10"/>
    <property type="match status" value="1"/>
</dbReference>
<evidence type="ECO:0000256" key="2">
    <source>
        <dbReference type="ARBA" id="ARBA00022980"/>
    </source>
</evidence>
<dbReference type="InterPro" id="IPR047865">
    <property type="entry name" value="Ribosomal_uL10_bac_type"/>
</dbReference>
<keyword evidence="5" id="KW-0699">rRNA-binding</keyword>
<comment type="function">
    <text evidence="5">Forms part of the ribosomal stalk, playing a central role in the interaction of the ribosome with GTP-bound translation factors.</text>
</comment>
<dbReference type="InterPro" id="IPR043141">
    <property type="entry name" value="Ribosomal_uL10-like_sf"/>
</dbReference>
<evidence type="ECO:0000256" key="1">
    <source>
        <dbReference type="ARBA" id="ARBA00008889"/>
    </source>
</evidence>
<comment type="subunit">
    <text evidence="5">Part of the ribosomal stalk of the 50S ribosomal subunit. The N-terminus interacts with L11 and the large rRNA to form the base of the stalk. The C-terminus forms an elongated spine to which L12 dimers bind in a sequential fashion forming a multimeric L10(L12)X complex.</text>
</comment>
<gene>
    <name evidence="5" type="primary">rplJ</name>
    <name evidence="6" type="ORF">A2368_04685</name>
</gene>
<dbReference type="GO" id="GO:0005840">
    <property type="term" value="C:ribosome"/>
    <property type="evidence" value="ECO:0007669"/>
    <property type="project" value="UniProtKB-KW"/>
</dbReference>
<evidence type="ECO:0000256" key="5">
    <source>
        <dbReference type="HAMAP-Rule" id="MF_00362"/>
    </source>
</evidence>
<dbReference type="InterPro" id="IPR001790">
    <property type="entry name" value="Ribosomal_uL10"/>
</dbReference>
<dbReference type="Gene3D" id="3.30.70.1730">
    <property type="match status" value="1"/>
</dbReference>
<reference evidence="6 7" key="1">
    <citation type="journal article" date="2016" name="Nat. Commun.">
        <title>Thousands of microbial genomes shed light on interconnected biogeochemical processes in an aquifer system.</title>
        <authorList>
            <person name="Anantharaman K."/>
            <person name="Brown C.T."/>
            <person name="Hug L.A."/>
            <person name="Sharon I."/>
            <person name="Castelle C.J."/>
            <person name="Probst A.J."/>
            <person name="Thomas B.C."/>
            <person name="Singh A."/>
            <person name="Wilkins M.J."/>
            <person name="Karaoz U."/>
            <person name="Brodie E.L."/>
            <person name="Williams K.H."/>
            <person name="Hubbard S.S."/>
            <person name="Banfield J.F."/>
        </authorList>
    </citation>
    <scope>NUCLEOTIDE SEQUENCE [LARGE SCALE GENOMIC DNA]</scope>
</reference>
<comment type="similarity">
    <text evidence="1 5">Belongs to the universal ribosomal protein uL10 family.</text>
</comment>
<dbReference type="EMBL" id="MFAM01000007">
    <property type="protein sequence ID" value="OGD79846.1"/>
    <property type="molecule type" value="Genomic_DNA"/>
</dbReference>
<organism evidence="6 7">
    <name type="scientific">Candidatus Collierbacteria bacterium RIFOXYB1_FULL_49_13</name>
    <dbReference type="NCBI Taxonomy" id="1817728"/>
    <lineage>
        <taxon>Bacteria</taxon>
        <taxon>Candidatus Collieribacteriota</taxon>
    </lineage>
</organism>
<dbReference type="NCBIfam" id="NF000955">
    <property type="entry name" value="PRK00099.1-1"/>
    <property type="match status" value="1"/>
</dbReference>
<dbReference type="HAMAP" id="MF_00362">
    <property type="entry name" value="Ribosomal_uL10"/>
    <property type="match status" value="1"/>
</dbReference>
<dbReference type="GO" id="GO:0006412">
    <property type="term" value="P:translation"/>
    <property type="evidence" value="ECO:0007669"/>
    <property type="project" value="UniProtKB-UniRule"/>
</dbReference>
<dbReference type="SUPFAM" id="SSF160369">
    <property type="entry name" value="Ribosomal protein L10-like"/>
    <property type="match status" value="1"/>
</dbReference>
<evidence type="ECO:0000256" key="4">
    <source>
        <dbReference type="ARBA" id="ARBA00035202"/>
    </source>
</evidence>
<accession>A0A1F5FJQ5</accession>
<comment type="caution">
    <text evidence="6">The sequence shown here is derived from an EMBL/GenBank/DDBJ whole genome shotgun (WGS) entry which is preliminary data.</text>
</comment>
<dbReference type="InterPro" id="IPR022973">
    <property type="entry name" value="Ribosomal_uL10_bac"/>
</dbReference>
<dbReference type="PANTHER" id="PTHR11560">
    <property type="entry name" value="39S RIBOSOMAL PROTEIN L10, MITOCHONDRIAL"/>
    <property type="match status" value="1"/>
</dbReference>
<dbReference type="Proteomes" id="UP000176682">
    <property type="component" value="Unassembled WGS sequence"/>
</dbReference>
<keyword evidence="3 5" id="KW-0687">Ribonucleoprotein</keyword>
<evidence type="ECO:0000313" key="7">
    <source>
        <dbReference type="Proteomes" id="UP000176682"/>
    </source>
</evidence>
<evidence type="ECO:0000256" key="3">
    <source>
        <dbReference type="ARBA" id="ARBA00023274"/>
    </source>
</evidence>
<name>A0A1F5FJQ5_9BACT</name>
<dbReference type="Pfam" id="PF00466">
    <property type="entry name" value="Ribosomal_L10"/>
    <property type="match status" value="1"/>
</dbReference>